<name>A0A1B7LXF7_9MICC</name>
<gene>
    <name evidence="7" type="ORF">A6F49_13700</name>
</gene>
<keyword evidence="3" id="KW-0489">Methyltransferase</keyword>
<dbReference type="GO" id="GO:0008170">
    <property type="term" value="F:N-methyltransferase activity"/>
    <property type="evidence" value="ECO:0007669"/>
    <property type="project" value="UniProtKB-ARBA"/>
</dbReference>
<dbReference type="GO" id="GO:0003676">
    <property type="term" value="F:nucleic acid binding"/>
    <property type="evidence" value="ECO:0007669"/>
    <property type="project" value="InterPro"/>
</dbReference>
<dbReference type="Proteomes" id="UP000078292">
    <property type="component" value="Unassembled WGS sequence"/>
</dbReference>
<dbReference type="STRING" id="1837282.A6F49_13700"/>
<reference evidence="7 8" key="1">
    <citation type="submission" date="2016-04" db="EMBL/GenBank/DDBJ databases">
        <title>First whole genome shotgun sequence of the bacterium Enteractinococcus sp. strain UASWS1574.</title>
        <authorList>
            <person name="Crovadore J."/>
            <person name="Chablais R."/>
            <person name="Lefort F."/>
        </authorList>
    </citation>
    <scope>NUCLEOTIDE SEQUENCE [LARGE SCALE GENOMIC DNA]</scope>
    <source>
        <strain evidence="7 8">UASWS1574</strain>
    </source>
</reference>
<evidence type="ECO:0000259" key="5">
    <source>
        <dbReference type="Pfam" id="PF05175"/>
    </source>
</evidence>
<dbReference type="PROSITE" id="PS00092">
    <property type="entry name" value="N6_MTASE"/>
    <property type="match status" value="1"/>
</dbReference>
<evidence type="ECO:0000313" key="7">
    <source>
        <dbReference type="EMBL" id="OAV59819.1"/>
    </source>
</evidence>
<dbReference type="CDD" id="cd02440">
    <property type="entry name" value="AdoMet_MTases"/>
    <property type="match status" value="1"/>
</dbReference>
<feature type="domain" description="RlmG N-terminal" evidence="6">
    <location>
        <begin position="10"/>
        <end position="157"/>
    </location>
</feature>
<dbReference type="PANTHER" id="PTHR47816">
    <property type="entry name" value="RIBOSOMAL RNA SMALL SUBUNIT METHYLTRANSFERASE C"/>
    <property type="match status" value="1"/>
</dbReference>
<dbReference type="InterPro" id="IPR046977">
    <property type="entry name" value="RsmC/RlmG"/>
</dbReference>
<evidence type="ECO:0000259" key="6">
    <source>
        <dbReference type="Pfam" id="PF26049"/>
    </source>
</evidence>
<dbReference type="InterPro" id="IPR058679">
    <property type="entry name" value="RlmG_N"/>
</dbReference>
<dbReference type="Gene3D" id="3.40.50.150">
    <property type="entry name" value="Vaccinia Virus protein VP39"/>
    <property type="match status" value="2"/>
</dbReference>
<proteinExistence type="predicted"/>
<feature type="domain" description="Methyltransferase small" evidence="5">
    <location>
        <begin position="185"/>
        <end position="356"/>
    </location>
</feature>
<dbReference type="SUPFAM" id="SSF53335">
    <property type="entry name" value="S-adenosyl-L-methionine-dependent methyltransferases"/>
    <property type="match status" value="1"/>
</dbReference>
<keyword evidence="2" id="KW-0698">rRNA processing</keyword>
<dbReference type="GO" id="GO:0006364">
    <property type="term" value="P:rRNA processing"/>
    <property type="evidence" value="ECO:0007669"/>
    <property type="project" value="UniProtKB-KW"/>
</dbReference>
<keyword evidence="1" id="KW-0963">Cytoplasm</keyword>
<evidence type="ECO:0000256" key="4">
    <source>
        <dbReference type="ARBA" id="ARBA00022679"/>
    </source>
</evidence>
<dbReference type="RefSeq" id="WP_052504930.1">
    <property type="nucleotide sequence ID" value="NZ_LXEY01000021.1"/>
</dbReference>
<dbReference type="OrthoDB" id="29650at2"/>
<evidence type="ECO:0000256" key="1">
    <source>
        <dbReference type="ARBA" id="ARBA00022490"/>
    </source>
</evidence>
<evidence type="ECO:0000256" key="3">
    <source>
        <dbReference type="ARBA" id="ARBA00022603"/>
    </source>
</evidence>
<evidence type="ECO:0000256" key="2">
    <source>
        <dbReference type="ARBA" id="ARBA00022552"/>
    </source>
</evidence>
<dbReference type="GO" id="GO:0032259">
    <property type="term" value="P:methylation"/>
    <property type="evidence" value="ECO:0007669"/>
    <property type="project" value="UniProtKB-KW"/>
</dbReference>
<protein>
    <submittedName>
        <fullName evidence="7">Uncharacterized protein</fullName>
    </submittedName>
</protein>
<dbReference type="GO" id="GO:0008757">
    <property type="term" value="F:S-adenosylmethionine-dependent methyltransferase activity"/>
    <property type="evidence" value="ECO:0007669"/>
    <property type="project" value="InterPro"/>
</dbReference>
<evidence type="ECO:0000313" key="8">
    <source>
        <dbReference type="Proteomes" id="UP000078292"/>
    </source>
</evidence>
<dbReference type="Pfam" id="PF05175">
    <property type="entry name" value="MTS"/>
    <property type="match status" value="1"/>
</dbReference>
<accession>A0A1B7LXF7</accession>
<dbReference type="AlphaFoldDB" id="A0A1B7LXF7"/>
<dbReference type="Pfam" id="PF26049">
    <property type="entry name" value="RLMG_N"/>
    <property type="match status" value="1"/>
</dbReference>
<sequence>MMTRQPKPDNIDRMLLQVLEETFTAEPWRRAEPVVVINDATGALGAWALERDLPVRFVQDSARLAAAHAPVTGPVAAVPTPEVLAGAATVVTRLARPLEALEELSWQVARWAAPEVMLLAGQLQRHLSFSFNAVLERVFDEVSASRGYFKARALRARRPKPLTGLTPPRIPRKNTVTVAGHQLHLRAHGLTFGAARLDPGTQLLLATLQTHPPEQLTPEATVVDLGSGNGTIAAGLAHSVSVSKLIATDDSASAVLSTTATLAANGIDGVEVLHQSGLVELADASVDVVVLNPPFHAGTQLTSDIAFFLFDEAARTLKPGGVLLTVFNASRHYRPQLQHRVGPTWQLARDKRFIVTQSQKVHENV</sequence>
<organism evidence="7 8">
    <name type="scientific">Enteractinococcus helveticum</name>
    <dbReference type="NCBI Taxonomy" id="1837282"/>
    <lineage>
        <taxon>Bacteria</taxon>
        <taxon>Bacillati</taxon>
        <taxon>Actinomycetota</taxon>
        <taxon>Actinomycetes</taxon>
        <taxon>Micrococcales</taxon>
        <taxon>Micrococcaceae</taxon>
    </lineage>
</organism>
<dbReference type="EMBL" id="LXEY01000021">
    <property type="protein sequence ID" value="OAV59819.1"/>
    <property type="molecule type" value="Genomic_DNA"/>
</dbReference>
<keyword evidence="8" id="KW-1185">Reference proteome</keyword>
<comment type="caution">
    <text evidence="7">The sequence shown here is derived from an EMBL/GenBank/DDBJ whole genome shotgun (WGS) entry which is preliminary data.</text>
</comment>
<dbReference type="InterPro" id="IPR007848">
    <property type="entry name" value="Small_mtfrase_dom"/>
</dbReference>
<dbReference type="InterPro" id="IPR029063">
    <property type="entry name" value="SAM-dependent_MTases_sf"/>
</dbReference>
<dbReference type="PANTHER" id="PTHR47816:SF4">
    <property type="entry name" value="RIBOSOMAL RNA SMALL SUBUNIT METHYLTRANSFERASE C"/>
    <property type="match status" value="1"/>
</dbReference>
<keyword evidence="4" id="KW-0808">Transferase</keyword>
<dbReference type="InterPro" id="IPR002052">
    <property type="entry name" value="DNA_methylase_N6_adenine_CS"/>
</dbReference>